<dbReference type="InterPro" id="IPR040442">
    <property type="entry name" value="Pyrv_kinase-like_dom_sf"/>
</dbReference>
<protein>
    <recommendedName>
        <fullName evidence="2">Carboxyvinyl-carboxyphosphonate phosphorylmutase</fullName>
    </recommendedName>
</protein>
<reference evidence="1" key="1">
    <citation type="submission" date="2021-01" db="EMBL/GenBank/DDBJ databases">
        <authorList>
            <person name="Corre E."/>
            <person name="Pelletier E."/>
            <person name="Niang G."/>
            <person name="Scheremetjew M."/>
            <person name="Finn R."/>
            <person name="Kale V."/>
            <person name="Holt S."/>
            <person name="Cochrane G."/>
            <person name="Meng A."/>
            <person name="Brown T."/>
            <person name="Cohen L."/>
        </authorList>
    </citation>
    <scope>NUCLEOTIDE SEQUENCE</scope>
    <source>
        <strain evidence="1">NY070348D</strain>
    </source>
</reference>
<dbReference type="CDD" id="cd00377">
    <property type="entry name" value="ICL_PEPM"/>
    <property type="match status" value="1"/>
</dbReference>
<dbReference type="SUPFAM" id="SSF51621">
    <property type="entry name" value="Phosphoenolpyruvate/pyruvate domain"/>
    <property type="match status" value="1"/>
</dbReference>
<evidence type="ECO:0008006" key="2">
    <source>
        <dbReference type="Google" id="ProtNLM"/>
    </source>
</evidence>
<organism evidence="1">
    <name type="scientific">Mucochytrium quahogii</name>
    <dbReference type="NCBI Taxonomy" id="96639"/>
    <lineage>
        <taxon>Eukaryota</taxon>
        <taxon>Sar</taxon>
        <taxon>Stramenopiles</taxon>
        <taxon>Bigyra</taxon>
        <taxon>Labyrinthulomycetes</taxon>
        <taxon>Thraustochytrida</taxon>
        <taxon>Thraustochytriidae</taxon>
        <taxon>Mucochytrium</taxon>
    </lineage>
</organism>
<accession>A0A7S2W8X5</accession>
<dbReference type="PANTHER" id="PTHR42905:SF2">
    <property type="entry name" value="PHOSPHOENOLPYRUVATE CARBOXYLASE FAMILY PROTEIN"/>
    <property type="match status" value="1"/>
</dbReference>
<dbReference type="InterPro" id="IPR015813">
    <property type="entry name" value="Pyrv/PenolPyrv_kinase-like_dom"/>
</dbReference>
<dbReference type="EMBL" id="HBHK01007466">
    <property type="protein sequence ID" value="CAD9674105.1"/>
    <property type="molecule type" value="Transcribed_RNA"/>
</dbReference>
<dbReference type="Pfam" id="PF13714">
    <property type="entry name" value="PEP_mutase"/>
    <property type="match status" value="1"/>
</dbReference>
<sequence>MGRNGSAALRAMLKNKELIVTPCCHDGFSARLIQQAGFKAAFASGYCIAATRGFPDTGLISGGEMIDSMNVICESVSHGFPVIGDGDTGYGNAMNVKRTVRRYSRAGVAAIMLEDQVDPKQCGHTEGKQVISREQSVLKIKAACDARDELRKDRGLNESSELDDILILARTDARGPLGLDEAIERCQAFRRAGADITFLEAPQSLEELERYCKEVPGPKMANMLVKGKTPILSADQLHDMGFSIVAYPFDLLGSFLQAANTTLSALKDTSKIPEPPSEEAIQRLWDVTGFNQYQVEQREYGCNGQKKVSGESI</sequence>
<dbReference type="AlphaFoldDB" id="A0A7S2W8X5"/>
<gene>
    <name evidence="1" type="ORF">QSP1433_LOCUS4574</name>
</gene>
<dbReference type="Gene3D" id="3.20.20.60">
    <property type="entry name" value="Phosphoenolpyruvate-binding domains"/>
    <property type="match status" value="1"/>
</dbReference>
<evidence type="ECO:0000313" key="1">
    <source>
        <dbReference type="EMBL" id="CAD9674105.1"/>
    </source>
</evidence>
<dbReference type="GO" id="GO:0003824">
    <property type="term" value="F:catalytic activity"/>
    <property type="evidence" value="ECO:0007669"/>
    <property type="project" value="InterPro"/>
</dbReference>
<name>A0A7S2W8X5_9STRA</name>
<dbReference type="PANTHER" id="PTHR42905">
    <property type="entry name" value="PHOSPHOENOLPYRUVATE CARBOXYLASE"/>
    <property type="match status" value="1"/>
</dbReference>
<proteinExistence type="predicted"/>
<dbReference type="InterPro" id="IPR039556">
    <property type="entry name" value="ICL/PEPM"/>
</dbReference>